<dbReference type="GO" id="GO:0004497">
    <property type="term" value="F:monooxygenase activity"/>
    <property type="evidence" value="ECO:0007669"/>
    <property type="project" value="UniProtKB-KW"/>
</dbReference>
<proteinExistence type="predicted"/>
<accession>A0A1M7GZD6</accession>
<keyword evidence="2" id="KW-0560">Oxidoreductase</keyword>
<dbReference type="RefSeq" id="WP_072948278.1">
    <property type="nucleotide sequence ID" value="NZ_FRCT01000002.1"/>
</dbReference>
<dbReference type="EMBL" id="FRCT01000002">
    <property type="protein sequence ID" value="SHM21426.1"/>
    <property type="molecule type" value="Genomic_DNA"/>
</dbReference>
<dbReference type="InterPro" id="IPR007138">
    <property type="entry name" value="ABM_dom"/>
</dbReference>
<dbReference type="InterPro" id="IPR011008">
    <property type="entry name" value="Dimeric_a/b-barrel"/>
</dbReference>
<sequence>MKRFVEVHYYIKDGKRNEFYKALLQSGIADASRAEDGNEKYEYYYSPDNENELLLLEVWKSAEAVELHQQSNHFKALGELKKEYVTETVFTRYEIAE</sequence>
<dbReference type="PANTHER" id="PTHR33336:SF15">
    <property type="entry name" value="ABM DOMAIN-CONTAINING PROTEIN"/>
    <property type="match status" value="1"/>
</dbReference>
<dbReference type="AlphaFoldDB" id="A0A1M7GZD6"/>
<evidence type="ECO:0000313" key="2">
    <source>
        <dbReference type="EMBL" id="SHM21426.1"/>
    </source>
</evidence>
<dbReference type="InterPro" id="IPR050744">
    <property type="entry name" value="AI-2_Isomerase_LsrG"/>
</dbReference>
<organism evidence="2 3">
    <name type="scientific">Ruminococcus flavefaciens</name>
    <dbReference type="NCBI Taxonomy" id="1265"/>
    <lineage>
        <taxon>Bacteria</taxon>
        <taxon>Bacillati</taxon>
        <taxon>Bacillota</taxon>
        <taxon>Clostridia</taxon>
        <taxon>Eubacteriales</taxon>
        <taxon>Oscillospiraceae</taxon>
        <taxon>Ruminococcus</taxon>
    </lineage>
</organism>
<keyword evidence="2" id="KW-0503">Monooxygenase</keyword>
<dbReference type="Gene3D" id="3.30.70.100">
    <property type="match status" value="1"/>
</dbReference>
<evidence type="ECO:0000259" key="1">
    <source>
        <dbReference type="PROSITE" id="PS51725"/>
    </source>
</evidence>
<evidence type="ECO:0000313" key="3">
    <source>
        <dbReference type="Proteomes" id="UP000184394"/>
    </source>
</evidence>
<dbReference type="PANTHER" id="PTHR33336">
    <property type="entry name" value="QUINOL MONOOXYGENASE YGIN-RELATED"/>
    <property type="match status" value="1"/>
</dbReference>
<dbReference type="OrthoDB" id="287932at2"/>
<dbReference type="SUPFAM" id="SSF54909">
    <property type="entry name" value="Dimeric alpha+beta barrel"/>
    <property type="match status" value="1"/>
</dbReference>
<dbReference type="Pfam" id="PF03992">
    <property type="entry name" value="ABM"/>
    <property type="match status" value="1"/>
</dbReference>
<feature type="domain" description="ABM" evidence="1">
    <location>
        <begin position="3"/>
        <end position="95"/>
    </location>
</feature>
<dbReference type="Proteomes" id="UP000184394">
    <property type="component" value="Unassembled WGS sequence"/>
</dbReference>
<name>A0A1M7GZD6_RUMFL</name>
<protein>
    <submittedName>
        <fullName evidence="2">Quinol monooxygenase YgiN</fullName>
    </submittedName>
</protein>
<dbReference type="PROSITE" id="PS51725">
    <property type="entry name" value="ABM"/>
    <property type="match status" value="1"/>
</dbReference>
<reference evidence="2 3" key="1">
    <citation type="submission" date="2016-11" db="EMBL/GenBank/DDBJ databases">
        <authorList>
            <person name="Jaros S."/>
            <person name="Januszkiewicz K."/>
            <person name="Wedrychowicz H."/>
        </authorList>
    </citation>
    <scope>NUCLEOTIDE SEQUENCE [LARGE SCALE GENOMIC DNA]</scope>
    <source>
        <strain evidence="2 3">Y1</strain>
    </source>
</reference>
<gene>
    <name evidence="2" type="ORF">SAMN04487860_10221</name>
</gene>